<accession>A0A443VEN6</accession>
<protein>
    <recommendedName>
        <fullName evidence="2">Toxin SymE-like domain-containing protein</fullName>
    </recommendedName>
</protein>
<dbReference type="GO" id="GO:0016070">
    <property type="term" value="P:RNA metabolic process"/>
    <property type="evidence" value="ECO:0007669"/>
    <property type="project" value="InterPro"/>
</dbReference>
<feature type="domain" description="Toxin SymE-like" evidence="2">
    <location>
        <begin position="60"/>
        <end position="95"/>
    </location>
</feature>
<dbReference type="EMBL" id="QKOX01000048">
    <property type="protein sequence ID" value="RWT15376.1"/>
    <property type="molecule type" value="Genomic_DNA"/>
</dbReference>
<dbReference type="InterPro" id="IPR014944">
    <property type="entry name" value="Toxin_SymE-like"/>
</dbReference>
<dbReference type="AlphaFoldDB" id="A0A443VEN6"/>
<dbReference type="GO" id="GO:0003723">
    <property type="term" value="F:RNA binding"/>
    <property type="evidence" value="ECO:0007669"/>
    <property type="project" value="InterPro"/>
</dbReference>
<evidence type="ECO:0000256" key="1">
    <source>
        <dbReference type="SAM" id="MobiDB-lite"/>
    </source>
</evidence>
<name>A0A443VEN6_RAOPL</name>
<organism evidence="3 4">
    <name type="scientific">Raoultella planticola</name>
    <name type="common">Klebsiella planticola</name>
    <dbReference type="NCBI Taxonomy" id="575"/>
    <lineage>
        <taxon>Bacteria</taxon>
        <taxon>Pseudomonadati</taxon>
        <taxon>Pseudomonadota</taxon>
        <taxon>Gammaproteobacteria</taxon>
        <taxon>Enterobacterales</taxon>
        <taxon>Enterobacteriaceae</taxon>
        <taxon>Klebsiella/Raoultella group</taxon>
        <taxon>Raoultella</taxon>
    </lineage>
</organism>
<feature type="compositionally biased region" description="Polar residues" evidence="1">
    <location>
        <begin position="40"/>
        <end position="50"/>
    </location>
</feature>
<comment type="caution">
    <text evidence="3">The sequence shown here is derived from an EMBL/GenBank/DDBJ whole genome shotgun (WGS) entry which is preliminary data.</text>
</comment>
<evidence type="ECO:0000259" key="2">
    <source>
        <dbReference type="Pfam" id="PF08845"/>
    </source>
</evidence>
<proteinExistence type="predicted"/>
<reference evidence="3 4" key="1">
    <citation type="submission" date="2018-06" db="EMBL/GenBank/DDBJ databases">
        <title>Carbapenemase-producing Enterobacteriaceae present in wastewater treatment plant effluent and nearby surface waters in the US.</title>
        <authorList>
            <person name="Mathys D.A."/>
            <person name="Mollenkopf D.F."/>
            <person name="Feicht S.M."/>
            <person name="Adams R.J."/>
            <person name="Albers A.L."/>
            <person name="Stuever D.M."/>
            <person name="Daniels J.B."/>
            <person name="Wittum T.E."/>
        </authorList>
    </citation>
    <scope>NUCLEOTIDE SEQUENCE [LARGE SCALE GENOMIC DNA]</scope>
    <source>
        <strain evidence="3 4">GEO_47_Down_B</strain>
    </source>
</reference>
<dbReference type="Pfam" id="PF08845">
    <property type="entry name" value="SymE_toxin"/>
    <property type="match status" value="1"/>
</dbReference>
<dbReference type="GO" id="GO:0016788">
    <property type="term" value="F:hydrolase activity, acting on ester bonds"/>
    <property type="evidence" value="ECO:0007669"/>
    <property type="project" value="InterPro"/>
</dbReference>
<gene>
    <name evidence="3" type="ORF">DN603_27860</name>
</gene>
<dbReference type="Proteomes" id="UP000288843">
    <property type="component" value="Unassembled WGS sequence"/>
</dbReference>
<sequence>MAEQNFKPESAIAKIESDESETSSENCELLRKKPVKHSQNRSTTESSQPLNRKEFYDRMRHDYIPLQGDWLSQAGFTPGMPVKIRVMPDCIVITAQNSRELFGCAEGLSAAHFSKKKMDLWIKTFPGALNDTGDLPVIRREKPRYDCLKRSRD</sequence>
<evidence type="ECO:0000313" key="4">
    <source>
        <dbReference type="Proteomes" id="UP000288843"/>
    </source>
</evidence>
<evidence type="ECO:0000313" key="3">
    <source>
        <dbReference type="EMBL" id="RWT15376.1"/>
    </source>
</evidence>
<feature type="region of interest" description="Disordered" evidence="1">
    <location>
        <begin position="1"/>
        <end position="52"/>
    </location>
</feature>
<dbReference type="RefSeq" id="WP_128320336.1">
    <property type="nucleotide sequence ID" value="NZ_JAUBKS010000068.1"/>
</dbReference>
<dbReference type="GO" id="GO:0005737">
    <property type="term" value="C:cytoplasm"/>
    <property type="evidence" value="ECO:0007669"/>
    <property type="project" value="InterPro"/>
</dbReference>